<evidence type="ECO:0008006" key="5">
    <source>
        <dbReference type="Google" id="ProtNLM"/>
    </source>
</evidence>
<dbReference type="NCBIfam" id="TIGR02385">
    <property type="entry name" value="RelE_StbE"/>
    <property type="match status" value="1"/>
</dbReference>
<dbReference type="PANTHER" id="PTHR33755">
    <property type="entry name" value="TOXIN PARE1-RELATED"/>
    <property type="match status" value="1"/>
</dbReference>
<dbReference type="AlphaFoldDB" id="A0A327KW17"/>
<dbReference type="EMBL" id="NPEU01000007">
    <property type="protein sequence ID" value="RAI41903.1"/>
    <property type="molecule type" value="Genomic_DNA"/>
</dbReference>
<organism evidence="3 4">
    <name type="scientific">Rhodoplanes elegans</name>
    <dbReference type="NCBI Taxonomy" id="29408"/>
    <lineage>
        <taxon>Bacteria</taxon>
        <taxon>Pseudomonadati</taxon>
        <taxon>Pseudomonadota</taxon>
        <taxon>Alphaproteobacteria</taxon>
        <taxon>Hyphomicrobiales</taxon>
        <taxon>Nitrobacteraceae</taxon>
        <taxon>Rhodoplanes</taxon>
    </lineage>
</organism>
<dbReference type="Gene3D" id="3.30.2310.20">
    <property type="entry name" value="RelE-like"/>
    <property type="match status" value="1"/>
</dbReference>
<dbReference type="Proteomes" id="UP000248863">
    <property type="component" value="Unassembled WGS sequence"/>
</dbReference>
<dbReference type="InterPro" id="IPR007712">
    <property type="entry name" value="RelE/ParE_toxin"/>
</dbReference>
<dbReference type="OrthoDB" id="595470at2"/>
<name>A0A327KW17_9BRAD</name>
<keyword evidence="4" id="KW-1185">Reference proteome</keyword>
<evidence type="ECO:0000313" key="3">
    <source>
        <dbReference type="EMBL" id="RAI41903.1"/>
    </source>
</evidence>
<dbReference type="InterPro" id="IPR035093">
    <property type="entry name" value="RelE/ParE_toxin_dom_sf"/>
</dbReference>
<keyword evidence="2" id="KW-1277">Toxin-antitoxin system</keyword>
<evidence type="ECO:0000256" key="1">
    <source>
        <dbReference type="ARBA" id="ARBA00006226"/>
    </source>
</evidence>
<proteinExistence type="inferred from homology"/>
<evidence type="ECO:0000256" key="2">
    <source>
        <dbReference type="ARBA" id="ARBA00022649"/>
    </source>
</evidence>
<dbReference type="Pfam" id="PF05016">
    <property type="entry name" value="ParE_toxin"/>
    <property type="match status" value="1"/>
</dbReference>
<dbReference type="InterPro" id="IPR051803">
    <property type="entry name" value="TA_system_RelE-like_toxin"/>
</dbReference>
<dbReference type="RefSeq" id="WP_111355279.1">
    <property type="nucleotide sequence ID" value="NZ_NHSK01000213.1"/>
</dbReference>
<accession>A0A327KW17</accession>
<comment type="similarity">
    <text evidence="1">Belongs to the RelE toxin family.</text>
</comment>
<gene>
    <name evidence="3" type="ORF">CH338_01545</name>
</gene>
<evidence type="ECO:0000313" key="4">
    <source>
        <dbReference type="Proteomes" id="UP000248863"/>
    </source>
</evidence>
<protein>
    <recommendedName>
        <fullName evidence="5">Plasmid stabilization protein</fullName>
    </recommendedName>
</protein>
<comment type="caution">
    <text evidence="3">The sequence shown here is derived from an EMBL/GenBank/DDBJ whole genome shotgun (WGS) entry which is preliminary data.</text>
</comment>
<reference evidence="3 4" key="1">
    <citation type="submission" date="2017-07" db="EMBL/GenBank/DDBJ databases">
        <title>Draft Genome Sequences of Select Purple Nonsulfur Bacteria.</title>
        <authorList>
            <person name="Lasarre B."/>
            <person name="Mckinlay J.B."/>
        </authorList>
    </citation>
    <scope>NUCLEOTIDE SEQUENCE [LARGE SCALE GENOMIC DNA]</scope>
    <source>
        <strain evidence="3 4">DSM 11907</strain>
    </source>
</reference>
<sequence>MKLRYTETALAEIDKIITSIEKDNVTAAAHVSAAIQAAMRRLSEFPLLAIETDVPGVRVLPVLPYRYVIFYNTCDDAIVVRNVRHTSRLRRFGAVAPDRHLESL</sequence>